<dbReference type="PANTHER" id="PTHR43808">
    <property type="entry name" value="ACETYLORNITHINE DEACETYLASE"/>
    <property type="match status" value="1"/>
</dbReference>
<protein>
    <recommendedName>
        <fullName evidence="6">Peptidase M20 dimerisation domain-containing protein</fullName>
    </recommendedName>
</protein>
<feature type="domain" description="Peptidase M20 dimerisation" evidence="6">
    <location>
        <begin position="184"/>
        <end position="296"/>
    </location>
</feature>
<dbReference type="RefSeq" id="WP_344533706.1">
    <property type="nucleotide sequence ID" value="NZ_BAAAPE010000016.1"/>
</dbReference>
<dbReference type="PANTHER" id="PTHR43808:SF8">
    <property type="entry name" value="PEPTIDASE M20 DIMERISATION DOMAIN-CONTAINING PROTEIN"/>
    <property type="match status" value="1"/>
</dbReference>
<dbReference type="InterPro" id="IPR036264">
    <property type="entry name" value="Bact_exopeptidase_dim_dom"/>
</dbReference>
<evidence type="ECO:0000256" key="2">
    <source>
        <dbReference type="ARBA" id="ARBA00006247"/>
    </source>
</evidence>
<dbReference type="Proteomes" id="UP001500016">
    <property type="component" value="Unassembled WGS sequence"/>
</dbReference>
<dbReference type="Pfam" id="PF07687">
    <property type="entry name" value="M20_dimer"/>
    <property type="match status" value="1"/>
</dbReference>
<comment type="similarity">
    <text evidence="2">Belongs to the peptidase M20A family.</text>
</comment>
<dbReference type="Gene3D" id="3.30.70.360">
    <property type="match status" value="1"/>
</dbReference>
<dbReference type="InterPro" id="IPR011650">
    <property type="entry name" value="Peptidase_M20_dimer"/>
</dbReference>
<comment type="cofactor">
    <cofactor evidence="1">
        <name>Zn(2+)</name>
        <dbReference type="ChEBI" id="CHEBI:29105"/>
    </cofactor>
</comment>
<evidence type="ECO:0000313" key="7">
    <source>
        <dbReference type="EMBL" id="GAA2097315.1"/>
    </source>
</evidence>
<dbReference type="SUPFAM" id="SSF53187">
    <property type="entry name" value="Zn-dependent exopeptidases"/>
    <property type="match status" value="1"/>
</dbReference>
<evidence type="ECO:0000256" key="1">
    <source>
        <dbReference type="ARBA" id="ARBA00001947"/>
    </source>
</evidence>
<accession>A0ABN2WRA8</accession>
<reference evidence="7 8" key="1">
    <citation type="journal article" date="2019" name="Int. J. Syst. Evol. Microbiol.">
        <title>The Global Catalogue of Microorganisms (GCM) 10K type strain sequencing project: providing services to taxonomists for standard genome sequencing and annotation.</title>
        <authorList>
            <consortium name="The Broad Institute Genomics Platform"/>
            <consortium name="The Broad Institute Genome Sequencing Center for Infectious Disease"/>
            <person name="Wu L."/>
            <person name="Ma J."/>
        </authorList>
    </citation>
    <scope>NUCLEOTIDE SEQUENCE [LARGE SCALE GENOMIC DNA]</scope>
    <source>
        <strain evidence="7 8">JCM 15478</strain>
    </source>
</reference>
<evidence type="ECO:0000259" key="6">
    <source>
        <dbReference type="Pfam" id="PF07687"/>
    </source>
</evidence>
<keyword evidence="5" id="KW-0862">Zinc</keyword>
<keyword evidence="8" id="KW-1185">Reference proteome</keyword>
<gene>
    <name evidence="7" type="ORF">GCM10009801_67560</name>
</gene>
<evidence type="ECO:0000256" key="5">
    <source>
        <dbReference type="ARBA" id="ARBA00022833"/>
    </source>
</evidence>
<keyword evidence="3" id="KW-0479">Metal-binding</keyword>
<organism evidence="7 8">
    <name type="scientific">Streptomyces albiaxialis</name>
    <dbReference type="NCBI Taxonomy" id="329523"/>
    <lineage>
        <taxon>Bacteria</taxon>
        <taxon>Bacillati</taxon>
        <taxon>Actinomycetota</taxon>
        <taxon>Actinomycetes</taxon>
        <taxon>Kitasatosporales</taxon>
        <taxon>Streptomycetaceae</taxon>
        <taxon>Streptomyces</taxon>
    </lineage>
</organism>
<proteinExistence type="inferred from homology"/>
<dbReference type="SUPFAM" id="SSF55031">
    <property type="entry name" value="Bacterial exopeptidase dimerisation domain"/>
    <property type="match status" value="1"/>
</dbReference>
<name>A0ABN2WRA8_9ACTN</name>
<evidence type="ECO:0000256" key="3">
    <source>
        <dbReference type="ARBA" id="ARBA00022723"/>
    </source>
</evidence>
<comment type="caution">
    <text evidence="7">The sequence shown here is derived from an EMBL/GenBank/DDBJ whole genome shotgun (WGS) entry which is preliminary data.</text>
</comment>
<keyword evidence="4" id="KW-0378">Hydrolase</keyword>
<dbReference type="InterPro" id="IPR002933">
    <property type="entry name" value="Peptidase_M20"/>
</dbReference>
<dbReference type="InterPro" id="IPR050072">
    <property type="entry name" value="Peptidase_M20A"/>
</dbReference>
<dbReference type="EMBL" id="BAAAPE010000016">
    <property type="protein sequence ID" value="GAA2097315.1"/>
    <property type="molecule type" value="Genomic_DNA"/>
</dbReference>
<sequence length="400" mass="41460">MDDLEEARRRAGAVTALARELVRRPSRGGVDDYGPVLAVLEEWLAGEGLPHRRLYEGAALAGLVVEIPGGRPGPWWVLDACVDTAGFGDEDAWSFPPTAGDVVDGWLRGRGSADSKLAAALFCQLAADVRPFAGELCGGLAVLLDADEHTGAFGGARAFLAAPRTARPAGVMIGYPGPDDVVVGGRGLWRARLVVHATAGHSGARRPALGAVSRAARLVQLLDAAPLPGPLPESPSGWGDGFPLPPRLTVTAVRGGEGFSMTPDRCELNVDVRTTPAFGGDDAEVLVRRAAADLDAELPGPRPTGVHAVACWPPYRLGEGEEPAAALLAAAEEAGFAPRRKTAGPSNIGNLLAGEGIPATAGFGVRHEGVHGTDERACLADLPGVYAAYRRAVLRLMSCA</sequence>
<dbReference type="Gene3D" id="3.40.630.10">
    <property type="entry name" value="Zn peptidases"/>
    <property type="match status" value="1"/>
</dbReference>
<dbReference type="Pfam" id="PF01546">
    <property type="entry name" value="Peptidase_M20"/>
    <property type="match status" value="1"/>
</dbReference>
<evidence type="ECO:0000313" key="8">
    <source>
        <dbReference type="Proteomes" id="UP001500016"/>
    </source>
</evidence>
<evidence type="ECO:0000256" key="4">
    <source>
        <dbReference type="ARBA" id="ARBA00022801"/>
    </source>
</evidence>